<dbReference type="Gramene" id="KRH55770">
    <property type="protein sequence ID" value="KRH55770"/>
    <property type="gene ID" value="GLYMA_06G280000"/>
</dbReference>
<name>A0A0R0JMA9_SOYBN</name>
<accession>A0A0R0JMA9</accession>
<organism evidence="1">
    <name type="scientific">Glycine max</name>
    <name type="common">Soybean</name>
    <name type="synonym">Glycine hispida</name>
    <dbReference type="NCBI Taxonomy" id="3847"/>
    <lineage>
        <taxon>Eukaryota</taxon>
        <taxon>Viridiplantae</taxon>
        <taxon>Streptophyta</taxon>
        <taxon>Embryophyta</taxon>
        <taxon>Tracheophyta</taxon>
        <taxon>Spermatophyta</taxon>
        <taxon>Magnoliopsida</taxon>
        <taxon>eudicotyledons</taxon>
        <taxon>Gunneridae</taxon>
        <taxon>Pentapetalae</taxon>
        <taxon>rosids</taxon>
        <taxon>fabids</taxon>
        <taxon>Fabales</taxon>
        <taxon>Fabaceae</taxon>
        <taxon>Papilionoideae</taxon>
        <taxon>50 kb inversion clade</taxon>
        <taxon>NPAAA clade</taxon>
        <taxon>indigoferoid/millettioid clade</taxon>
        <taxon>Phaseoleae</taxon>
        <taxon>Glycine</taxon>
        <taxon>Glycine subgen. Soja</taxon>
    </lineage>
</organism>
<gene>
    <name evidence="1" type="ORF">GLYMA_06G280000</name>
</gene>
<dbReference type="Proteomes" id="UP000008827">
    <property type="component" value="Chromosome 6"/>
</dbReference>
<dbReference type="AlphaFoldDB" id="A0A0R0JMA9"/>
<keyword evidence="3" id="KW-1185">Reference proteome</keyword>
<reference evidence="1 2" key="1">
    <citation type="journal article" date="2010" name="Nature">
        <title>Genome sequence of the palaeopolyploid soybean.</title>
        <authorList>
            <person name="Schmutz J."/>
            <person name="Cannon S.B."/>
            <person name="Schlueter J."/>
            <person name="Ma J."/>
            <person name="Mitros T."/>
            <person name="Nelson W."/>
            <person name="Hyten D.L."/>
            <person name="Song Q."/>
            <person name="Thelen J.J."/>
            <person name="Cheng J."/>
            <person name="Xu D."/>
            <person name="Hellsten U."/>
            <person name="May G.D."/>
            <person name="Yu Y."/>
            <person name="Sakurai T."/>
            <person name="Umezawa T."/>
            <person name="Bhattacharyya M.K."/>
            <person name="Sandhu D."/>
            <person name="Valliyodan B."/>
            <person name="Lindquist E."/>
            <person name="Peto M."/>
            <person name="Grant D."/>
            <person name="Shu S."/>
            <person name="Goodstein D."/>
            <person name="Barry K."/>
            <person name="Futrell-Griggs M."/>
            <person name="Abernathy B."/>
            <person name="Du J."/>
            <person name="Tian Z."/>
            <person name="Zhu L."/>
            <person name="Gill N."/>
            <person name="Joshi T."/>
            <person name="Libault M."/>
            <person name="Sethuraman A."/>
            <person name="Zhang X.-C."/>
            <person name="Shinozaki K."/>
            <person name="Nguyen H.T."/>
            <person name="Wing R.A."/>
            <person name="Cregan P."/>
            <person name="Specht J."/>
            <person name="Grimwood J."/>
            <person name="Rokhsar D."/>
            <person name="Stacey G."/>
            <person name="Shoemaker R.C."/>
            <person name="Jackson S.A."/>
        </authorList>
    </citation>
    <scope>NUCLEOTIDE SEQUENCE</scope>
    <source>
        <strain evidence="2">cv. Williams 82</strain>
        <tissue evidence="1">Callus</tissue>
    </source>
</reference>
<sequence>MTKILYIYIYTTRNKLVCQGRIPWEKNKKPWEMDVCQGFCQGLNPWKNAHSKSVCQGFHPWQKNEGLALAKSLAKSLSKSLS</sequence>
<proteinExistence type="predicted"/>
<evidence type="ECO:0000313" key="2">
    <source>
        <dbReference type="EnsemblPlants" id="KRH55770"/>
    </source>
</evidence>
<protein>
    <submittedName>
        <fullName evidence="1 2">Uncharacterized protein</fullName>
    </submittedName>
</protein>
<evidence type="ECO:0000313" key="1">
    <source>
        <dbReference type="EMBL" id="KRH55770.1"/>
    </source>
</evidence>
<reference evidence="2" key="2">
    <citation type="submission" date="2018-02" db="UniProtKB">
        <authorList>
            <consortium name="EnsemblPlants"/>
        </authorList>
    </citation>
    <scope>IDENTIFICATION</scope>
    <source>
        <strain evidence="2">Williams 82</strain>
    </source>
</reference>
<evidence type="ECO:0000313" key="3">
    <source>
        <dbReference type="Proteomes" id="UP000008827"/>
    </source>
</evidence>
<dbReference type="EMBL" id="CM000839">
    <property type="protein sequence ID" value="KRH55770.1"/>
    <property type="molecule type" value="Genomic_DNA"/>
</dbReference>
<dbReference type="InParanoid" id="A0A0R0JMA9"/>
<reference evidence="1" key="3">
    <citation type="submission" date="2018-07" db="EMBL/GenBank/DDBJ databases">
        <title>WGS assembly of Glycine max.</title>
        <authorList>
            <person name="Schmutz J."/>
            <person name="Cannon S."/>
            <person name="Schlueter J."/>
            <person name="Ma J."/>
            <person name="Mitros T."/>
            <person name="Nelson W."/>
            <person name="Hyten D."/>
            <person name="Song Q."/>
            <person name="Thelen J."/>
            <person name="Cheng J."/>
            <person name="Xu D."/>
            <person name="Hellsten U."/>
            <person name="May G."/>
            <person name="Yu Y."/>
            <person name="Sakurai T."/>
            <person name="Umezawa T."/>
            <person name="Bhattacharyya M."/>
            <person name="Sandhu D."/>
            <person name="Valliyodan B."/>
            <person name="Lindquist E."/>
            <person name="Peto M."/>
            <person name="Grant D."/>
            <person name="Shu S."/>
            <person name="Goodstein D."/>
            <person name="Barry K."/>
            <person name="Futrell-Griggs M."/>
            <person name="Abernathy B."/>
            <person name="Du J."/>
            <person name="Tian Z."/>
            <person name="Zhu L."/>
            <person name="Gill N."/>
            <person name="Joshi T."/>
            <person name="Libault M."/>
            <person name="Sethuraman A."/>
            <person name="Zhang X."/>
            <person name="Shinozaki K."/>
            <person name="Nguyen H."/>
            <person name="Wing R."/>
            <person name="Cregan P."/>
            <person name="Specht J."/>
            <person name="Grimwood J."/>
            <person name="Rokhsar D."/>
            <person name="Stacey G."/>
            <person name="Shoemaker R."/>
            <person name="Jackson S."/>
        </authorList>
    </citation>
    <scope>NUCLEOTIDE SEQUENCE</scope>
    <source>
        <tissue evidence="1">Callus</tissue>
    </source>
</reference>
<dbReference type="EnsemblPlants" id="KRH55770">
    <property type="protein sequence ID" value="KRH55770"/>
    <property type="gene ID" value="GLYMA_06G280000"/>
</dbReference>